<dbReference type="GO" id="GO:0004842">
    <property type="term" value="F:ubiquitin-protein transferase activity"/>
    <property type="evidence" value="ECO:0007669"/>
    <property type="project" value="InterPro"/>
</dbReference>
<dbReference type="Pfam" id="PF14570">
    <property type="entry name" value="zf-RING_4"/>
    <property type="match status" value="1"/>
</dbReference>
<dbReference type="GO" id="GO:0030014">
    <property type="term" value="C:CCR4-NOT complex"/>
    <property type="evidence" value="ECO:0007669"/>
    <property type="project" value="InterPro"/>
</dbReference>
<keyword evidence="3" id="KW-1133">Transmembrane helix</keyword>
<evidence type="ECO:0000256" key="1">
    <source>
        <dbReference type="PROSITE-ProRule" id="PRU00175"/>
    </source>
</evidence>
<keyword evidence="3" id="KW-0812">Transmembrane</keyword>
<dbReference type="AlphaFoldDB" id="A0A8X8XD08"/>
<proteinExistence type="predicted"/>
<feature type="domain" description="RING-type" evidence="4">
    <location>
        <begin position="366"/>
        <end position="408"/>
    </location>
</feature>
<evidence type="ECO:0000313" key="5">
    <source>
        <dbReference type="EMBL" id="KAG6410319.1"/>
    </source>
</evidence>
<dbReference type="EMBL" id="PNBA02000010">
    <property type="protein sequence ID" value="KAG6410319.1"/>
    <property type="molecule type" value="Genomic_DNA"/>
</dbReference>
<keyword evidence="1" id="KW-0863">Zinc-finger</keyword>
<keyword evidence="3" id="KW-0472">Membrane</keyword>
<keyword evidence="6" id="KW-1185">Reference proteome</keyword>
<dbReference type="FunFam" id="3.30.40.10:FF:000383">
    <property type="entry name" value="RING/U-box superfamily protein"/>
    <property type="match status" value="1"/>
</dbReference>
<organism evidence="5">
    <name type="scientific">Salvia splendens</name>
    <name type="common">Scarlet sage</name>
    <dbReference type="NCBI Taxonomy" id="180675"/>
    <lineage>
        <taxon>Eukaryota</taxon>
        <taxon>Viridiplantae</taxon>
        <taxon>Streptophyta</taxon>
        <taxon>Embryophyta</taxon>
        <taxon>Tracheophyta</taxon>
        <taxon>Spermatophyta</taxon>
        <taxon>Magnoliopsida</taxon>
        <taxon>eudicotyledons</taxon>
        <taxon>Gunneridae</taxon>
        <taxon>Pentapetalae</taxon>
        <taxon>asterids</taxon>
        <taxon>lamiids</taxon>
        <taxon>Lamiales</taxon>
        <taxon>Lamiaceae</taxon>
        <taxon>Nepetoideae</taxon>
        <taxon>Mentheae</taxon>
        <taxon>Salviinae</taxon>
        <taxon>Salvia</taxon>
        <taxon>Salvia subgen. Calosphace</taxon>
        <taxon>core Calosphace</taxon>
    </lineage>
</organism>
<dbReference type="InterPro" id="IPR013083">
    <property type="entry name" value="Znf_RING/FYVE/PHD"/>
</dbReference>
<feature type="region of interest" description="Disordered" evidence="2">
    <location>
        <begin position="258"/>
        <end position="284"/>
    </location>
</feature>
<sequence>MSETKGKIVQRRVFMYHIFSSFAAHAYLFEEWKRKKRKGWSEAEQLPLSTFSLYIYHFLSLSVSPVNQLRVFHILQRADAAMVSDSIPNASIASSNLRDFAKKKRANRSAKLKQCKLDARREQWLSHVKNKGDYKGEANGGVIASIGASVHLENRTRQPIGELEIKTRSEEGIFGDGSSLHHYSDSDSVQSNSPTSLTSSVLGSNDSGANFTGSSSSRSSSSANGSCSGNMSEEDEGDAGGDDCLDDWEAVADALAATDDKQKDSPSSENHEHSTESGSQVDASDQMISEINIPRIHTASANSESGRTDNRRALINCCAWRPDDAFRPQTLPNLAKQYSFPLKSERHLDGGSVWVCKSVAMIPKACPICFEDLDYTDSSFCPCACGFRLCLFCHKRILEEDARCPGCRKKYEVEPIDGEATLDGGSITYRLARSCSMVARS</sequence>
<dbReference type="GO" id="GO:0016567">
    <property type="term" value="P:protein ubiquitination"/>
    <property type="evidence" value="ECO:0007669"/>
    <property type="project" value="TreeGrafter"/>
</dbReference>
<feature type="region of interest" description="Disordered" evidence="2">
    <location>
        <begin position="176"/>
        <end position="245"/>
    </location>
</feature>
<dbReference type="InterPro" id="IPR039515">
    <property type="entry name" value="NOT4_mRING-HC-C4C4"/>
</dbReference>
<feature type="compositionally biased region" description="Polar residues" evidence="2">
    <location>
        <begin position="186"/>
        <end position="206"/>
    </location>
</feature>
<keyword evidence="1" id="KW-0479">Metal-binding</keyword>
<dbReference type="InterPro" id="IPR001841">
    <property type="entry name" value="Znf_RING"/>
</dbReference>
<name>A0A8X8XD08_SALSN</name>
<reference evidence="5" key="1">
    <citation type="submission" date="2018-01" db="EMBL/GenBank/DDBJ databases">
        <authorList>
            <person name="Mao J.F."/>
        </authorList>
    </citation>
    <scope>NUCLEOTIDE SEQUENCE</scope>
    <source>
        <strain evidence="5">Huo1</strain>
        <tissue evidence="5">Leaf</tissue>
    </source>
</reference>
<keyword evidence="1" id="KW-0862">Zinc</keyword>
<feature type="compositionally biased region" description="Acidic residues" evidence="2">
    <location>
        <begin position="232"/>
        <end position="245"/>
    </location>
</feature>
<evidence type="ECO:0000313" key="6">
    <source>
        <dbReference type="Proteomes" id="UP000298416"/>
    </source>
</evidence>
<gene>
    <name evidence="5" type="ORF">SASPL_128377</name>
</gene>
<dbReference type="Gene3D" id="3.30.40.10">
    <property type="entry name" value="Zinc/RING finger domain, C3HC4 (zinc finger)"/>
    <property type="match status" value="1"/>
</dbReference>
<feature type="compositionally biased region" description="Low complexity" evidence="2">
    <location>
        <begin position="207"/>
        <end position="231"/>
    </location>
</feature>
<dbReference type="PANTHER" id="PTHR12603">
    <property type="entry name" value="CCR4-NOT TRANSCRIPTION COMPLEX RELATED"/>
    <property type="match status" value="1"/>
</dbReference>
<evidence type="ECO:0000259" key="4">
    <source>
        <dbReference type="PROSITE" id="PS50089"/>
    </source>
</evidence>
<dbReference type="SUPFAM" id="SSF57850">
    <property type="entry name" value="RING/U-box"/>
    <property type="match status" value="1"/>
</dbReference>
<reference evidence="5" key="2">
    <citation type="submission" date="2020-08" db="EMBL/GenBank/DDBJ databases">
        <title>Plant Genome Project.</title>
        <authorList>
            <person name="Zhang R.-G."/>
        </authorList>
    </citation>
    <scope>NUCLEOTIDE SEQUENCE</scope>
    <source>
        <strain evidence="5">Huo1</strain>
        <tissue evidence="5">Leaf</tissue>
    </source>
</reference>
<dbReference type="GO" id="GO:0008270">
    <property type="term" value="F:zinc ion binding"/>
    <property type="evidence" value="ECO:0007669"/>
    <property type="project" value="UniProtKB-KW"/>
</dbReference>
<dbReference type="Proteomes" id="UP000298416">
    <property type="component" value="Unassembled WGS sequence"/>
</dbReference>
<feature type="transmembrane region" description="Helical" evidence="3">
    <location>
        <begin position="12"/>
        <end position="29"/>
    </location>
</feature>
<dbReference type="CDD" id="cd16618">
    <property type="entry name" value="mRING-HC-C4C4_CNOT4"/>
    <property type="match status" value="1"/>
</dbReference>
<protein>
    <recommendedName>
        <fullName evidence="4">RING-type domain-containing protein</fullName>
    </recommendedName>
</protein>
<evidence type="ECO:0000256" key="2">
    <source>
        <dbReference type="SAM" id="MobiDB-lite"/>
    </source>
</evidence>
<accession>A0A8X8XD08</accession>
<dbReference type="PANTHER" id="PTHR12603:SF0">
    <property type="entry name" value="CCR4-NOT TRANSCRIPTION COMPLEX SUBUNIT 4"/>
    <property type="match status" value="1"/>
</dbReference>
<evidence type="ECO:0000256" key="3">
    <source>
        <dbReference type="SAM" id="Phobius"/>
    </source>
</evidence>
<dbReference type="InterPro" id="IPR039780">
    <property type="entry name" value="Mot2"/>
</dbReference>
<dbReference type="PROSITE" id="PS50089">
    <property type="entry name" value="ZF_RING_2"/>
    <property type="match status" value="1"/>
</dbReference>
<comment type="caution">
    <text evidence="5">The sequence shown here is derived from an EMBL/GenBank/DDBJ whole genome shotgun (WGS) entry which is preliminary data.</text>
</comment>
<feature type="compositionally biased region" description="Basic and acidic residues" evidence="2">
    <location>
        <begin position="258"/>
        <end position="275"/>
    </location>
</feature>